<feature type="transmembrane region" description="Helical" evidence="9">
    <location>
        <begin position="74"/>
        <end position="96"/>
    </location>
</feature>
<feature type="transmembrane region" description="Helical" evidence="9">
    <location>
        <begin position="308"/>
        <end position="329"/>
    </location>
</feature>
<feature type="region of interest" description="Disordered" evidence="8">
    <location>
        <begin position="634"/>
        <end position="701"/>
    </location>
</feature>
<feature type="transmembrane region" description="Helical" evidence="9">
    <location>
        <begin position="467"/>
        <end position="485"/>
    </location>
</feature>
<dbReference type="InterPro" id="IPR000175">
    <property type="entry name" value="Na/ntran_symport"/>
</dbReference>
<reference evidence="11" key="1">
    <citation type="journal article" date="2006" name="Science">
        <title>Ancient noncoding elements conserved in the human genome.</title>
        <authorList>
            <person name="Venkatesh B."/>
            <person name="Kirkness E.F."/>
            <person name="Loh Y.H."/>
            <person name="Halpern A.L."/>
            <person name="Lee A.P."/>
            <person name="Johnson J."/>
            <person name="Dandona N."/>
            <person name="Viswanathan L.D."/>
            <person name="Tay A."/>
            <person name="Venter J.C."/>
            <person name="Strausberg R.L."/>
            <person name="Brenner S."/>
        </authorList>
    </citation>
    <scope>NUCLEOTIDE SEQUENCE [LARGE SCALE GENOMIC DNA]</scope>
</reference>
<keyword evidence="5 9" id="KW-0472">Membrane</keyword>
<dbReference type="AlphaFoldDB" id="A0A4W3K1K5"/>
<keyword evidence="7" id="KW-0769">Symport</keyword>
<organism evidence="10 11">
    <name type="scientific">Callorhinchus milii</name>
    <name type="common">Ghost shark</name>
    <dbReference type="NCBI Taxonomy" id="7868"/>
    <lineage>
        <taxon>Eukaryota</taxon>
        <taxon>Metazoa</taxon>
        <taxon>Chordata</taxon>
        <taxon>Craniata</taxon>
        <taxon>Vertebrata</taxon>
        <taxon>Chondrichthyes</taxon>
        <taxon>Holocephali</taxon>
        <taxon>Chimaeriformes</taxon>
        <taxon>Callorhinchidae</taxon>
        <taxon>Callorhinchus</taxon>
    </lineage>
</organism>
<dbReference type="GO" id="GO:0005886">
    <property type="term" value="C:plasma membrane"/>
    <property type="evidence" value="ECO:0007669"/>
    <property type="project" value="TreeGrafter"/>
</dbReference>
<feature type="transmembrane region" description="Helical" evidence="9">
    <location>
        <begin position="589"/>
        <end position="610"/>
    </location>
</feature>
<feature type="transmembrane region" description="Helical" evidence="9">
    <location>
        <begin position="117"/>
        <end position="146"/>
    </location>
</feature>
<keyword evidence="6" id="KW-0915">Sodium</keyword>
<dbReference type="GO" id="GO:0035725">
    <property type="term" value="P:sodium ion transmembrane transport"/>
    <property type="evidence" value="ECO:0007669"/>
    <property type="project" value="TreeGrafter"/>
</dbReference>
<evidence type="ECO:0000256" key="6">
    <source>
        <dbReference type="PIRSR" id="PIRSR600175-1"/>
    </source>
</evidence>
<evidence type="ECO:0000256" key="3">
    <source>
        <dbReference type="ARBA" id="ARBA00022692"/>
    </source>
</evidence>
<feature type="compositionally biased region" description="Basic and acidic residues" evidence="8">
    <location>
        <begin position="663"/>
        <end position="678"/>
    </location>
</feature>
<dbReference type="GO" id="GO:0006865">
    <property type="term" value="P:amino acid transport"/>
    <property type="evidence" value="ECO:0007669"/>
    <property type="project" value="TreeGrafter"/>
</dbReference>
<comment type="subcellular location">
    <subcellularLocation>
        <location evidence="1">Membrane</location>
        <topology evidence="1">Multi-pass membrane protein</topology>
    </subcellularLocation>
</comment>
<evidence type="ECO:0000256" key="2">
    <source>
        <dbReference type="ARBA" id="ARBA00022448"/>
    </source>
</evidence>
<keyword evidence="11" id="KW-1185">Reference proteome</keyword>
<reference evidence="10" key="5">
    <citation type="submission" date="2025-09" db="UniProtKB">
        <authorList>
            <consortium name="Ensembl"/>
        </authorList>
    </citation>
    <scope>IDENTIFICATION</scope>
</reference>
<dbReference type="Proteomes" id="UP000314986">
    <property type="component" value="Unassembled WGS sequence"/>
</dbReference>
<proteinExistence type="inferred from homology"/>
<dbReference type="GO" id="GO:0046872">
    <property type="term" value="F:metal ion binding"/>
    <property type="evidence" value="ECO:0007669"/>
    <property type="project" value="UniProtKB-KW"/>
</dbReference>
<dbReference type="Ensembl" id="ENSCMIT00000045832.1">
    <property type="protein sequence ID" value="ENSCMIP00000045186.1"/>
    <property type="gene ID" value="ENSCMIG00000018665.1"/>
</dbReference>
<dbReference type="PANTHER" id="PTHR11616:SF233">
    <property type="entry name" value="TRANSPORTER"/>
    <property type="match status" value="1"/>
</dbReference>
<feature type="transmembrane region" description="Helical" evidence="9">
    <location>
        <begin position="202"/>
        <end position="219"/>
    </location>
</feature>
<name>A0A4W3K1K5_CALMI</name>
<dbReference type="PROSITE" id="PS50267">
    <property type="entry name" value="NA_NEUROTRAN_SYMP_3"/>
    <property type="match status" value="1"/>
</dbReference>
<accession>A0A4W3K1K5</accession>
<evidence type="ECO:0000256" key="9">
    <source>
        <dbReference type="SAM" id="Phobius"/>
    </source>
</evidence>
<dbReference type="PROSITE" id="PS00754">
    <property type="entry name" value="NA_NEUROTRAN_SYMP_2"/>
    <property type="match status" value="1"/>
</dbReference>
<dbReference type="OMA" id="RTNNCHF"/>
<dbReference type="Pfam" id="PF00209">
    <property type="entry name" value="SNF"/>
    <property type="match status" value="1"/>
</dbReference>
<dbReference type="PRINTS" id="PR00176">
    <property type="entry name" value="NANEUSMPORT"/>
</dbReference>
<sequence>MDKVDPGNEEEGMPVGSGLLEAEGEAEAEGEGEGLTSRPTWGNKLQYILAQVGFSVGLGNVWRFPYLCHQNGGGAFLILYLLLLLLMGIPLFFLELAAGQSIRQGSIGVWKSISPRLAGIGFASCLVCFFVSLYYNVIIAWSLFYFGHSFQYPLPWESCPALPNTSAVVRECELSSPTTYFWYREALNITNSINENYGLDPTMTGCLFAAWLIVCLAMIKGIKSSGKVMTTTVCICTSRSSSGLIRALASQSGKNRGSIPGRIEILADTQVWRQAATQVFFALGLGFGSVIAYSSYNIRTNNCHFDAILVSFINFMTSIFATLVVFAVLGFRANVLTRNCVAKNLVLLQNLKDTGVLNSSVLPDTLNLTSLTPKEYRQWFDSVTSQVVPLSVSPCRLEEEMQKGVEGTGLAFIAFTEAITHFPASPFWSILFFLMLLNLGMSTMFGNMQGILTPLLDNFPFLSKRKSIFTVICCILGFLMGLLFTQRSGNYFVTMFDDYSATLPLIVVVFFELIAVSWIYGTDRFMDDIEDMIGRRPFVLYKYLWRFFCPVAMLVLLLASLIQMCIQPPTYRSWNKEQAQEVSLEYPDWALALLISLIVLASLPIPLFYLKQMIKDWHEREPVYTECGLADLSPAPPGEVGGPQGNGYIKVGDGEGEGEAATESERLLDAQQERRDDTGSELDYTNPEKSEGFSKYSNTGN</sequence>
<feature type="binding site" evidence="6">
    <location>
        <position position="314"/>
    </location>
    <ligand>
        <name>Na(+)</name>
        <dbReference type="ChEBI" id="CHEBI:29101"/>
        <label>1</label>
    </ligand>
</feature>
<evidence type="ECO:0000256" key="4">
    <source>
        <dbReference type="ARBA" id="ARBA00022989"/>
    </source>
</evidence>
<dbReference type="InterPro" id="IPR037272">
    <property type="entry name" value="SNS_sf"/>
</dbReference>
<evidence type="ECO:0000256" key="8">
    <source>
        <dbReference type="SAM" id="MobiDB-lite"/>
    </source>
</evidence>
<dbReference type="GO" id="GO:0015293">
    <property type="term" value="F:symporter activity"/>
    <property type="evidence" value="ECO:0007669"/>
    <property type="project" value="UniProtKB-KW"/>
</dbReference>
<feature type="transmembrane region" description="Helical" evidence="9">
    <location>
        <begin position="505"/>
        <end position="522"/>
    </location>
</feature>
<feature type="binding site" evidence="6">
    <location>
        <position position="60"/>
    </location>
    <ligand>
        <name>Na(+)</name>
        <dbReference type="ChEBI" id="CHEBI:29101"/>
        <label>1</label>
    </ligand>
</feature>
<reference evidence="11" key="3">
    <citation type="journal article" date="2014" name="Nature">
        <title>Elephant shark genome provides unique insights into gnathostome evolution.</title>
        <authorList>
            <consortium name="International Elephant Shark Genome Sequencing Consortium"/>
            <person name="Venkatesh B."/>
            <person name="Lee A.P."/>
            <person name="Ravi V."/>
            <person name="Maurya A.K."/>
            <person name="Lian M.M."/>
            <person name="Swann J.B."/>
            <person name="Ohta Y."/>
            <person name="Flajnik M.F."/>
            <person name="Sutoh Y."/>
            <person name="Kasahara M."/>
            <person name="Hoon S."/>
            <person name="Gangu V."/>
            <person name="Roy S.W."/>
            <person name="Irimia M."/>
            <person name="Korzh V."/>
            <person name="Kondrychyn I."/>
            <person name="Lim Z.W."/>
            <person name="Tay B.H."/>
            <person name="Tohari S."/>
            <person name="Kong K.W."/>
            <person name="Ho S."/>
            <person name="Lorente-Galdos B."/>
            <person name="Quilez J."/>
            <person name="Marques-Bonet T."/>
            <person name="Raney B.J."/>
            <person name="Ingham P.W."/>
            <person name="Tay A."/>
            <person name="Hillier L.W."/>
            <person name="Minx P."/>
            <person name="Boehm T."/>
            <person name="Wilson R.K."/>
            <person name="Brenner S."/>
            <person name="Warren W.C."/>
        </authorList>
    </citation>
    <scope>NUCLEOTIDE SEQUENCE [LARGE SCALE GENOMIC DNA]</scope>
</reference>
<feature type="transmembrane region" description="Helical" evidence="9">
    <location>
        <begin position="543"/>
        <end position="569"/>
    </location>
</feature>
<feature type="binding site" evidence="6">
    <location>
        <position position="53"/>
    </location>
    <ligand>
        <name>Na(+)</name>
        <dbReference type="ChEBI" id="CHEBI:29101"/>
        <label>1</label>
    </ligand>
</feature>
<dbReference type="InParanoid" id="A0A4W3K1K5"/>
<evidence type="ECO:0000256" key="5">
    <source>
        <dbReference type="ARBA" id="ARBA00023136"/>
    </source>
</evidence>
<keyword evidence="4 9" id="KW-1133">Transmembrane helix</keyword>
<evidence type="ECO:0000313" key="10">
    <source>
        <dbReference type="Ensembl" id="ENSCMIP00000045186.1"/>
    </source>
</evidence>
<reference evidence="11" key="2">
    <citation type="journal article" date="2007" name="PLoS Biol.">
        <title>Survey sequencing and comparative analysis of the elephant shark (Callorhinchus milii) genome.</title>
        <authorList>
            <person name="Venkatesh B."/>
            <person name="Kirkness E.F."/>
            <person name="Loh Y.H."/>
            <person name="Halpern A.L."/>
            <person name="Lee A.P."/>
            <person name="Johnson J."/>
            <person name="Dandona N."/>
            <person name="Viswanathan L.D."/>
            <person name="Tay A."/>
            <person name="Venter J.C."/>
            <person name="Strausberg R.L."/>
            <person name="Brenner S."/>
        </authorList>
    </citation>
    <scope>NUCLEOTIDE SEQUENCE [LARGE SCALE GENOMIC DNA]</scope>
</reference>
<feature type="binding site" evidence="6">
    <location>
        <position position="439"/>
    </location>
    <ligand>
        <name>Na(+)</name>
        <dbReference type="ChEBI" id="CHEBI:29101"/>
        <label>1</label>
    </ligand>
</feature>
<dbReference type="PANTHER" id="PTHR11616">
    <property type="entry name" value="SODIUM/CHLORIDE DEPENDENT TRANSPORTER"/>
    <property type="match status" value="1"/>
</dbReference>
<dbReference type="PROSITE" id="PS00610">
    <property type="entry name" value="NA_NEUROTRAN_SYMP_1"/>
    <property type="match status" value="1"/>
</dbReference>
<evidence type="ECO:0000313" key="11">
    <source>
        <dbReference type="Proteomes" id="UP000314986"/>
    </source>
</evidence>
<keyword evidence="3 7" id="KW-0812">Transmembrane</keyword>
<protein>
    <recommendedName>
        <fullName evidence="7">Transporter</fullName>
    </recommendedName>
</protein>
<keyword evidence="6" id="KW-0479">Metal-binding</keyword>
<dbReference type="GeneTree" id="ENSGT00940000163157"/>
<evidence type="ECO:0000256" key="7">
    <source>
        <dbReference type="RuleBase" id="RU003732"/>
    </source>
</evidence>
<keyword evidence="2 7" id="KW-0813">Transport</keyword>
<evidence type="ECO:0000256" key="1">
    <source>
        <dbReference type="ARBA" id="ARBA00004141"/>
    </source>
</evidence>
<comment type="similarity">
    <text evidence="7">Belongs to the sodium:neurotransmitter symporter (SNF) (TC 2.A.22) family.</text>
</comment>
<dbReference type="SUPFAM" id="SSF161070">
    <property type="entry name" value="SNF-like"/>
    <property type="match status" value="1"/>
</dbReference>
<feature type="binding site" evidence="6">
    <location>
        <position position="56"/>
    </location>
    <ligand>
        <name>Na(+)</name>
        <dbReference type="ChEBI" id="CHEBI:29101"/>
        <label>1</label>
    </ligand>
</feature>
<feature type="transmembrane region" description="Helical" evidence="9">
    <location>
        <begin position="279"/>
        <end position="296"/>
    </location>
</feature>
<reference evidence="10" key="4">
    <citation type="submission" date="2025-08" db="UniProtKB">
        <authorList>
            <consortium name="Ensembl"/>
        </authorList>
    </citation>
    <scope>IDENTIFICATION</scope>
</reference>